<protein>
    <submittedName>
        <fullName evidence="1">Uncharacterized protein</fullName>
    </submittedName>
</protein>
<name>A0A2P2IXD1_RHIMU</name>
<sequence>MTLVDILFRDYLLPGRLSYIKEHKN</sequence>
<evidence type="ECO:0000313" key="1">
    <source>
        <dbReference type="EMBL" id="MBW85873.1"/>
    </source>
</evidence>
<accession>A0A2P2IXD1</accession>
<dbReference type="EMBL" id="GGEC01005390">
    <property type="protein sequence ID" value="MBW85873.1"/>
    <property type="molecule type" value="Transcribed_RNA"/>
</dbReference>
<reference evidence="1" key="1">
    <citation type="submission" date="2018-02" db="EMBL/GenBank/DDBJ databases">
        <title>Rhizophora mucronata_Transcriptome.</title>
        <authorList>
            <person name="Meera S.P."/>
            <person name="Sreeshan A."/>
            <person name="Augustine A."/>
        </authorList>
    </citation>
    <scope>NUCLEOTIDE SEQUENCE</scope>
    <source>
        <tissue evidence="1">Leaf</tissue>
    </source>
</reference>
<proteinExistence type="predicted"/>
<organism evidence="1">
    <name type="scientific">Rhizophora mucronata</name>
    <name type="common">Asiatic mangrove</name>
    <dbReference type="NCBI Taxonomy" id="61149"/>
    <lineage>
        <taxon>Eukaryota</taxon>
        <taxon>Viridiplantae</taxon>
        <taxon>Streptophyta</taxon>
        <taxon>Embryophyta</taxon>
        <taxon>Tracheophyta</taxon>
        <taxon>Spermatophyta</taxon>
        <taxon>Magnoliopsida</taxon>
        <taxon>eudicotyledons</taxon>
        <taxon>Gunneridae</taxon>
        <taxon>Pentapetalae</taxon>
        <taxon>rosids</taxon>
        <taxon>fabids</taxon>
        <taxon>Malpighiales</taxon>
        <taxon>Rhizophoraceae</taxon>
        <taxon>Rhizophora</taxon>
    </lineage>
</organism>
<dbReference type="AlphaFoldDB" id="A0A2P2IXD1"/>